<protein>
    <recommendedName>
        <fullName evidence="1">Glycosyl transferase family 1 domain-containing protein</fullName>
    </recommendedName>
</protein>
<evidence type="ECO:0000313" key="2">
    <source>
        <dbReference type="EMBL" id="OKH48357.1"/>
    </source>
</evidence>
<evidence type="ECO:0000313" key="3">
    <source>
        <dbReference type="Proteomes" id="UP000185557"/>
    </source>
</evidence>
<dbReference type="InterPro" id="IPR001296">
    <property type="entry name" value="Glyco_trans_1"/>
</dbReference>
<name>A0A1U7J652_9CYAN</name>
<dbReference type="EMBL" id="MRCG01000006">
    <property type="protein sequence ID" value="OKH48357.1"/>
    <property type="molecule type" value="Genomic_DNA"/>
</dbReference>
<dbReference type="SUPFAM" id="SSF53756">
    <property type="entry name" value="UDP-Glycosyltransferase/glycogen phosphorylase"/>
    <property type="match status" value="1"/>
</dbReference>
<feature type="domain" description="Glycosyl transferase family 1" evidence="1">
    <location>
        <begin position="280"/>
        <end position="436"/>
    </location>
</feature>
<dbReference type="Pfam" id="PF00534">
    <property type="entry name" value="Glycos_transf_1"/>
    <property type="match status" value="1"/>
</dbReference>
<evidence type="ECO:0000259" key="1">
    <source>
        <dbReference type="Pfam" id="PF00534"/>
    </source>
</evidence>
<dbReference type="AlphaFoldDB" id="A0A1U7J652"/>
<gene>
    <name evidence="2" type="ORF">NIES30_10000</name>
</gene>
<dbReference type="GO" id="GO:0016757">
    <property type="term" value="F:glycosyltransferase activity"/>
    <property type="evidence" value="ECO:0007669"/>
    <property type="project" value="InterPro"/>
</dbReference>
<dbReference type="CDD" id="cd03809">
    <property type="entry name" value="GT4_MtfB-like"/>
    <property type="match status" value="1"/>
</dbReference>
<keyword evidence="3" id="KW-1185">Reference proteome</keyword>
<comment type="caution">
    <text evidence="2">The sequence shown here is derived from an EMBL/GenBank/DDBJ whole genome shotgun (WGS) entry which is preliminary data.</text>
</comment>
<dbReference type="OrthoDB" id="9797829at2"/>
<sequence>MIKPSVMKVAVDLTPLRPGGENGGAKTLVLTLLKEFSSIQSSHFEYLLITESWNHQELLEFQTSNITCLLKSDIFSALTTEPAQSKKNHKINLILIKLSSFKSNLKKILKILLDGSIVVGKRTIGILPFGLSRFSFSLKQHLRKFRNSLPNQEVVAPLFKPTILQNNYNIDLLFCPFSDPTFAEPGLPLVAIAYDFQHLDLPFLFSDDERSHRTRFLKDLLRKASQIICISEFTRQSFLTHLDGDPERLTSIPICIHERLTKISNDLVEPTLDKLGLGSRQYLFFPANFWLHKNHRMLLAAYSIYKKRFPKSTVNLVFTGALEEPQKEVKNLVFRLGYEDCVHFLGFLSQAELIAVWQGCKGLIFPSLYEGFGIPILEAMWFDKPIACSSIGSLPEVGGDATVYFDPRKPESIADAIAAVAHNDELTTQLRRRARQQLQTFSQRSMTEQYLDVFRAAVSHSSPLRRLE</sequence>
<reference evidence="2 3" key="1">
    <citation type="submission" date="2016-11" db="EMBL/GenBank/DDBJ databases">
        <title>Draft Genome Sequences of Nine Cyanobacterial Strains from Diverse Habitats.</title>
        <authorList>
            <person name="Zhu T."/>
            <person name="Hou S."/>
            <person name="Lu X."/>
            <person name="Hess W.R."/>
        </authorList>
    </citation>
    <scope>NUCLEOTIDE SEQUENCE [LARGE SCALE GENOMIC DNA]</scope>
    <source>
        <strain evidence="2 3">NIES-30</strain>
    </source>
</reference>
<dbReference type="Proteomes" id="UP000185557">
    <property type="component" value="Unassembled WGS sequence"/>
</dbReference>
<dbReference type="PANTHER" id="PTHR46401:SF8">
    <property type="entry name" value="BLL6006 PROTEIN"/>
    <property type="match status" value="1"/>
</dbReference>
<dbReference type="STRING" id="549789.NIES30_10000"/>
<organism evidence="2 3">
    <name type="scientific">Phormidium tenue NIES-30</name>
    <dbReference type="NCBI Taxonomy" id="549789"/>
    <lineage>
        <taxon>Bacteria</taxon>
        <taxon>Bacillati</taxon>
        <taxon>Cyanobacteriota</taxon>
        <taxon>Cyanophyceae</taxon>
        <taxon>Oscillatoriophycideae</taxon>
        <taxon>Oscillatoriales</taxon>
        <taxon>Oscillatoriaceae</taxon>
        <taxon>Phormidium</taxon>
    </lineage>
</organism>
<accession>A0A1U7J652</accession>
<proteinExistence type="predicted"/>
<dbReference type="Gene3D" id="3.40.50.2000">
    <property type="entry name" value="Glycogen Phosphorylase B"/>
    <property type="match status" value="2"/>
</dbReference>
<dbReference type="PANTHER" id="PTHR46401">
    <property type="entry name" value="GLYCOSYLTRANSFERASE WBBK-RELATED"/>
    <property type="match status" value="1"/>
</dbReference>